<evidence type="ECO:0000313" key="1">
    <source>
        <dbReference type="EMBL" id="OAL40359.1"/>
    </source>
</evidence>
<gene>
    <name evidence="1" type="ORF">AYO20_00095</name>
</gene>
<organism evidence="1 2">
    <name type="scientific">Fonsecaea nubica</name>
    <dbReference type="NCBI Taxonomy" id="856822"/>
    <lineage>
        <taxon>Eukaryota</taxon>
        <taxon>Fungi</taxon>
        <taxon>Dikarya</taxon>
        <taxon>Ascomycota</taxon>
        <taxon>Pezizomycotina</taxon>
        <taxon>Eurotiomycetes</taxon>
        <taxon>Chaetothyriomycetidae</taxon>
        <taxon>Chaetothyriales</taxon>
        <taxon>Herpotrichiellaceae</taxon>
        <taxon>Fonsecaea</taxon>
    </lineage>
</organism>
<dbReference type="RefSeq" id="XP_022505371.1">
    <property type="nucleotide sequence ID" value="XM_022638406.1"/>
</dbReference>
<protein>
    <submittedName>
        <fullName evidence="1">Uncharacterized protein</fullName>
    </submittedName>
</protein>
<proteinExistence type="predicted"/>
<name>A0A178DDT9_9EURO</name>
<dbReference type="AlphaFoldDB" id="A0A178DDT9"/>
<dbReference type="GeneID" id="34583522"/>
<reference evidence="1 2" key="1">
    <citation type="submission" date="2016-03" db="EMBL/GenBank/DDBJ databases">
        <title>The draft genome sequence of Fonsecaea nubica causative agent of cutaneous subcutaneous infection in human host.</title>
        <authorList>
            <person name="Costa F."/>
            <person name="Sybren D.H."/>
            <person name="Raittz R.T."/>
            <person name="Weiss V.A."/>
            <person name="Leao A.C."/>
            <person name="Gomes R."/>
            <person name="De Souza E.M."/>
            <person name="Pedrosa F.O."/>
            <person name="Steffens M.B."/>
            <person name="Bombassaro A."/>
            <person name="Tadra-Sfeir M.Z."/>
            <person name="Moreno L.F."/>
            <person name="Najafzadeh M.J."/>
            <person name="Felipe M.S."/>
            <person name="Teixeira M."/>
            <person name="Sun J."/>
            <person name="Xi L."/>
            <person name="Castro M.A."/>
            <person name="Vicente V.A."/>
        </authorList>
    </citation>
    <scope>NUCLEOTIDE SEQUENCE [LARGE SCALE GENOMIC DNA]</scope>
    <source>
        <strain evidence="1 2">CBS 269.64</strain>
    </source>
</reference>
<evidence type="ECO:0000313" key="2">
    <source>
        <dbReference type="Proteomes" id="UP000185904"/>
    </source>
</evidence>
<keyword evidence="2" id="KW-1185">Reference proteome</keyword>
<sequence length="273" mass="30716">MTNHITFFYRSCPAVGKQIGSTIGRLYTQVTVDISIALQAAQVFQLPVACPVPLQLLYGTTLRDRDLEIAKGYADTLSKKIKSGIKEIKKYLKQGHGIIDTLSGKTSNPVGGQRQVDATTTYDVIIGTFLEDAKRYQSDSWTSKFLVWCANFSAGALDYIANSLPLRSVANSETDTRTDGRMANRKYWQRRRTLARVVNTIVHRLPGHSRVIYAALGVKNYYFSPRHGLSDPQLDSIISWVLMDLEEEDLTILDQHPDIYCPVQAITERTQLR</sequence>
<dbReference type="EMBL" id="LVCJ01000001">
    <property type="protein sequence ID" value="OAL40359.1"/>
    <property type="molecule type" value="Genomic_DNA"/>
</dbReference>
<accession>A0A178DDT9</accession>
<dbReference type="Proteomes" id="UP000185904">
    <property type="component" value="Unassembled WGS sequence"/>
</dbReference>
<comment type="caution">
    <text evidence="1">The sequence shown here is derived from an EMBL/GenBank/DDBJ whole genome shotgun (WGS) entry which is preliminary data.</text>
</comment>
<dbReference type="OrthoDB" id="10282731at2759"/>